<dbReference type="AlphaFoldDB" id="A0A5J4QK57"/>
<dbReference type="EMBL" id="SNRY01003321">
    <property type="protein sequence ID" value="KAA6321408.1"/>
    <property type="molecule type" value="Genomic_DNA"/>
</dbReference>
<organism evidence="1">
    <name type="scientific">termite gut metagenome</name>
    <dbReference type="NCBI Taxonomy" id="433724"/>
    <lineage>
        <taxon>unclassified sequences</taxon>
        <taxon>metagenomes</taxon>
        <taxon>organismal metagenomes</taxon>
    </lineage>
</organism>
<sequence>MIPVYSTMNVGQNNMQLKIIHTIVQTVVLHSVYVKLVWDSQFIQVSIIK</sequence>
<reference evidence="1" key="1">
    <citation type="submission" date="2019-03" db="EMBL/GenBank/DDBJ databases">
        <title>Single cell metagenomics reveals metabolic interactions within the superorganism composed of flagellate Streblomastix strix and complex community of Bacteroidetes bacteria on its surface.</title>
        <authorList>
            <person name="Treitli S.C."/>
            <person name="Kolisko M."/>
            <person name="Husnik F."/>
            <person name="Keeling P."/>
            <person name="Hampl V."/>
        </authorList>
    </citation>
    <scope>NUCLEOTIDE SEQUENCE</scope>
    <source>
        <strain evidence="1">STM</strain>
    </source>
</reference>
<proteinExistence type="predicted"/>
<comment type="caution">
    <text evidence="1">The sequence shown here is derived from an EMBL/GenBank/DDBJ whole genome shotgun (WGS) entry which is preliminary data.</text>
</comment>
<name>A0A5J4QK57_9ZZZZ</name>
<evidence type="ECO:0000313" key="1">
    <source>
        <dbReference type="EMBL" id="KAA6321408.1"/>
    </source>
</evidence>
<protein>
    <submittedName>
        <fullName evidence="1">Uncharacterized protein</fullName>
    </submittedName>
</protein>
<accession>A0A5J4QK57</accession>
<gene>
    <name evidence="1" type="ORF">EZS27_028938</name>
</gene>